<dbReference type="AlphaFoldDB" id="A0A1I4F3J5"/>
<keyword evidence="2" id="KW-1185">Reference proteome</keyword>
<name>A0A1I4F3J5_9HYPH</name>
<dbReference type="EMBL" id="FOSL01000035">
    <property type="protein sequence ID" value="SFL12023.1"/>
    <property type="molecule type" value="Genomic_DNA"/>
</dbReference>
<reference evidence="1 2" key="1">
    <citation type="submission" date="2016-10" db="EMBL/GenBank/DDBJ databases">
        <authorList>
            <person name="Varghese N."/>
            <person name="Submissions S."/>
        </authorList>
    </citation>
    <scope>NUCLEOTIDE SEQUENCE [LARGE SCALE GENOMIC DNA]</scope>
    <source>
        <strain evidence="1 2">DSM 21822</strain>
    </source>
</reference>
<dbReference type="SUPFAM" id="SSF51197">
    <property type="entry name" value="Clavaminate synthase-like"/>
    <property type="match status" value="1"/>
</dbReference>
<proteinExistence type="predicted"/>
<dbReference type="Gene3D" id="2.60.120.620">
    <property type="entry name" value="q2cbj1_9rhob like domain"/>
    <property type="match status" value="1"/>
</dbReference>
<sequence>MTLTSPDKSGAASLEAVARNGSMLHRIAVRIPTYLSDIRENPAWLPMFVLARTMPARRMHWRGAKPVRASHKAQDTMFTGVNCQDVVDALRSDGLFSGLVLPTSIHEEIASFARYTPCFGNFDRRLEFMPTEHAEAEARFGRPLLSGHYFEHILGCKAARAVQNDPLLMDIAAHYLGGQAKLITTRVWWSFPTGQASDADKNLASLGKYHFDLDDWRMLKFFFYLVPVDEGTGPHVYVRGSHDRRALKHQLTLLVGHPAQEVLDIYGEQSPVTLTGEAGLGFVEDPFGFHMGTVPAHRPRLMMEVGFGVSPPSRRRFHGEPVIR</sequence>
<evidence type="ECO:0008006" key="3">
    <source>
        <dbReference type="Google" id="ProtNLM"/>
    </source>
</evidence>
<evidence type="ECO:0000313" key="2">
    <source>
        <dbReference type="Proteomes" id="UP000323300"/>
    </source>
</evidence>
<evidence type="ECO:0000313" key="1">
    <source>
        <dbReference type="EMBL" id="SFL12023.1"/>
    </source>
</evidence>
<dbReference type="RefSeq" id="WP_149763894.1">
    <property type="nucleotide sequence ID" value="NZ_BSPE01000034.1"/>
</dbReference>
<dbReference type="Proteomes" id="UP000323300">
    <property type="component" value="Unassembled WGS sequence"/>
</dbReference>
<protein>
    <recommendedName>
        <fullName evidence="3">Phytanoyl-CoA dioxygenase (PhyH)</fullName>
    </recommendedName>
</protein>
<dbReference type="OrthoDB" id="324927at2"/>
<gene>
    <name evidence="1" type="ORF">SAMN04488498_13519</name>
</gene>
<organism evidence="1 2">
    <name type="scientific">Neomesorhizobium albiziae</name>
    <dbReference type="NCBI Taxonomy" id="335020"/>
    <lineage>
        <taxon>Bacteria</taxon>
        <taxon>Pseudomonadati</taxon>
        <taxon>Pseudomonadota</taxon>
        <taxon>Alphaproteobacteria</taxon>
        <taxon>Hyphomicrobiales</taxon>
        <taxon>Phyllobacteriaceae</taxon>
        <taxon>Neomesorhizobium</taxon>
    </lineage>
</organism>
<accession>A0A1I4F3J5</accession>